<keyword evidence="3" id="KW-1185">Reference proteome</keyword>
<protein>
    <submittedName>
        <fullName evidence="2">Uncharacterized protein</fullName>
    </submittedName>
</protein>
<gene>
    <name evidence="2" type="ORF">DFQ07_1884</name>
</gene>
<dbReference type="Proteomes" id="UP000295390">
    <property type="component" value="Unassembled WGS sequence"/>
</dbReference>
<keyword evidence="1" id="KW-1133">Transmembrane helix</keyword>
<dbReference type="RefSeq" id="WP_133536072.1">
    <property type="nucleotide sequence ID" value="NZ_SNYH01000004.1"/>
</dbReference>
<keyword evidence="1" id="KW-0472">Membrane</keyword>
<evidence type="ECO:0000256" key="1">
    <source>
        <dbReference type="SAM" id="Phobius"/>
    </source>
</evidence>
<dbReference type="OrthoDB" id="1363399at2"/>
<feature type="transmembrane region" description="Helical" evidence="1">
    <location>
        <begin position="69"/>
        <end position="88"/>
    </location>
</feature>
<evidence type="ECO:0000313" key="3">
    <source>
        <dbReference type="Proteomes" id="UP000295390"/>
    </source>
</evidence>
<feature type="transmembrane region" description="Helical" evidence="1">
    <location>
        <begin position="108"/>
        <end position="127"/>
    </location>
</feature>
<accession>A0A4R6TEI8</accession>
<reference evidence="2 3" key="1">
    <citation type="submission" date="2019-03" db="EMBL/GenBank/DDBJ databases">
        <title>Genomic Encyclopedia of Type Strains, Phase III (KMG-III): the genomes of soil and plant-associated and newly described type strains.</title>
        <authorList>
            <person name="Whitman W."/>
        </authorList>
    </citation>
    <scope>NUCLEOTIDE SEQUENCE [LARGE SCALE GENOMIC DNA]</scope>
    <source>
        <strain evidence="2 3">CECT 8283</strain>
    </source>
</reference>
<evidence type="ECO:0000313" key="2">
    <source>
        <dbReference type="EMBL" id="TDQ25462.1"/>
    </source>
</evidence>
<name>A0A4R6TEI8_9FLAO</name>
<dbReference type="EMBL" id="SNYH01000004">
    <property type="protein sequence ID" value="TDQ25462.1"/>
    <property type="molecule type" value="Genomic_DNA"/>
</dbReference>
<keyword evidence="1" id="KW-0812">Transmembrane</keyword>
<dbReference type="AlphaFoldDB" id="A0A4R6TEI8"/>
<sequence>MTLLISSLFYPAFYIVGDNPNSWSESWLLFFFGWTFPLGGAFLPFLIWCANPIYIFSIILTLKGKIKGLYFSLTASILGISFSLMETVMTSESGGTSRIKSLELGYKLWVSSLIVLTIGIGINELILKRK</sequence>
<organism evidence="2 3">
    <name type="scientific">Tenacibaculum caenipelagi</name>
    <dbReference type="NCBI Taxonomy" id="1325435"/>
    <lineage>
        <taxon>Bacteria</taxon>
        <taxon>Pseudomonadati</taxon>
        <taxon>Bacteroidota</taxon>
        <taxon>Flavobacteriia</taxon>
        <taxon>Flavobacteriales</taxon>
        <taxon>Flavobacteriaceae</taxon>
        <taxon>Tenacibaculum</taxon>
    </lineage>
</organism>
<comment type="caution">
    <text evidence="2">The sequence shown here is derived from an EMBL/GenBank/DDBJ whole genome shotgun (WGS) entry which is preliminary data.</text>
</comment>
<proteinExistence type="predicted"/>